<accession>A0ACC2VDK2</accession>
<gene>
    <name evidence="1" type="ORF">QFC20_006189</name>
</gene>
<proteinExistence type="predicted"/>
<dbReference type="Proteomes" id="UP001230649">
    <property type="component" value="Unassembled WGS sequence"/>
</dbReference>
<protein>
    <submittedName>
        <fullName evidence="1">Uncharacterized protein</fullName>
    </submittedName>
</protein>
<comment type="caution">
    <text evidence="1">The sequence shown here is derived from an EMBL/GenBank/DDBJ whole genome shotgun (WGS) entry which is preliminary data.</text>
</comment>
<evidence type="ECO:0000313" key="1">
    <source>
        <dbReference type="EMBL" id="KAJ9097448.1"/>
    </source>
</evidence>
<sequence length="877" mass="96566">MSEPSQLPVNPEDNQKAVQEALNKLGTLRRMSMSGGAFTPLTSTQPGSASLSRNPSTGASSRAASRAASRPSSRPGTPGVSAIQNPMLNLTEGVSGPDGLPIGLTSLDDSNDEMTAAEARALSAPGTPHFGAQTAALRTLDDNTRIIRQSSNFNTRTPSVSGIGTLVEKPDYSEAKLVVAMVGLPARGKSYLSNKLMRYLRWLEYKVEVFNVGQLRRRKARDQQQAGEEKTDHSAAYFSSTNEKASALREKLATETLESLISWVKAEGNVGIMDATNSTFARRSKIRERLSRETNLQLIFLESYCDDPATIAANVALKASSGDPDYAGMTKEEAVADFKKRIAQYESIYETITEPDISFCRILNVGQMVTMNKIDSYLQSRIAFYLMNLHLKPRSIYLSRHGESMHNVGGMIGGDSPLSPRGEKYASALPALVLENIGDAPIHVWTSTLQRTIATARHLPYPKKTWKSLDELDAGVCDGMTYEEIAEKYPEDYEARDDDKFNYRYRGGESYRDVIVRLEPVIMELERQDNILIVCHQAIIRCLYGYFMGIPQAEIPYIKVPLHTLIKLSPRAYGCEEERYPLPIAAVDTHRPKPTRKTAANTPLRSPPTAEGGSVARDYFGNDPSTGQQVLAEPQQLSKDDEPPSESQPPISEKEQQARLQQAELIGQFHKEEKVTEHNAAIHTRNHKGEFTSAVHEGIDSPSQTAMLAALTQQSALRAKNKPPLIAFHDLDQDRWDEELCTKPGIDGADPFQYNVRRLYCPREGCGSLILNAGSGDMVIDDTVRTSGLRSNLDPKVPSNGTDGKEATLYWHIDGSPFAFENIGFSRAIEGVDKGKNKSIKWLICGECDLGPLGWCYEGGGEAWLGVGRVKYGPPTQ</sequence>
<name>A0ACC2VDK2_9TREE</name>
<evidence type="ECO:0000313" key="2">
    <source>
        <dbReference type="Proteomes" id="UP001230649"/>
    </source>
</evidence>
<organism evidence="1 2">
    <name type="scientific">Naganishia adeliensis</name>
    <dbReference type="NCBI Taxonomy" id="92952"/>
    <lineage>
        <taxon>Eukaryota</taxon>
        <taxon>Fungi</taxon>
        <taxon>Dikarya</taxon>
        <taxon>Basidiomycota</taxon>
        <taxon>Agaricomycotina</taxon>
        <taxon>Tremellomycetes</taxon>
        <taxon>Filobasidiales</taxon>
        <taxon>Filobasidiaceae</taxon>
        <taxon>Naganishia</taxon>
    </lineage>
</organism>
<reference evidence="1" key="1">
    <citation type="submission" date="2023-04" db="EMBL/GenBank/DDBJ databases">
        <title>Draft Genome sequencing of Naganishia species isolated from polar environments using Oxford Nanopore Technology.</title>
        <authorList>
            <person name="Leo P."/>
            <person name="Venkateswaran K."/>
        </authorList>
    </citation>
    <scope>NUCLEOTIDE SEQUENCE</scope>
    <source>
        <strain evidence="1">MNA-CCFEE 5262</strain>
    </source>
</reference>
<keyword evidence="2" id="KW-1185">Reference proteome</keyword>
<dbReference type="EMBL" id="JASBWS010000103">
    <property type="protein sequence ID" value="KAJ9097448.1"/>
    <property type="molecule type" value="Genomic_DNA"/>
</dbReference>